<dbReference type="Proteomes" id="UP000814033">
    <property type="component" value="Unassembled WGS sequence"/>
</dbReference>
<gene>
    <name evidence="1" type="ORF">FA95DRAFT_1607444</name>
</gene>
<reference evidence="1" key="2">
    <citation type="journal article" date="2022" name="New Phytol.">
        <title>Evolutionary transition to the ectomycorrhizal habit in the genomes of a hyperdiverse lineage of mushroom-forming fungi.</title>
        <authorList>
            <person name="Looney B."/>
            <person name="Miyauchi S."/>
            <person name="Morin E."/>
            <person name="Drula E."/>
            <person name="Courty P.E."/>
            <person name="Kohler A."/>
            <person name="Kuo A."/>
            <person name="LaButti K."/>
            <person name="Pangilinan J."/>
            <person name="Lipzen A."/>
            <person name="Riley R."/>
            <person name="Andreopoulos W."/>
            <person name="He G."/>
            <person name="Johnson J."/>
            <person name="Nolan M."/>
            <person name="Tritt A."/>
            <person name="Barry K.W."/>
            <person name="Grigoriev I.V."/>
            <person name="Nagy L.G."/>
            <person name="Hibbett D."/>
            <person name="Henrissat B."/>
            <person name="Matheny P.B."/>
            <person name="Labbe J."/>
            <person name="Martin F.M."/>
        </authorList>
    </citation>
    <scope>NUCLEOTIDE SEQUENCE</scope>
    <source>
        <strain evidence="1">FP105234-sp</strain>
    </source>
</reference>
<comment type="caution">
    <text evidence="1">The sequence shown here is derived from an EMBL/GenBank/DDBJ whole genome shotgun (WGS) entry which is preliminary data.</text>
</comment>
<dbReference type="EMBL" id="MU275942">
    <property type="protein sequence ID" value="KAI0045791.1"/>
    <property type="molecule type" value="Genomic_DNA"/>
</dbReference>
<sequence>MDSRPLEEQLDRVATYKHSTLSPGDIIGEGLELHGEVLTVRPTRGRSEHRLPRRMRNLEVVRQLATKKSTLYLAREIHEDSKTQREYAMKVISRAEDETAWSYHISEAFIHESLPMHRNVVTLFRTYHTSSCILFVFEYFPGRTLLSYLEAHLDYSDVEPPEGPVFAPDMPIQVHFTFHRMSLVTSIFTQICDAVSCCHAAGVYHRNLKPSNFLIKDECRTMVDGTRERVPRVKLIDLDLATTDAKSAEMDCGSEPYMSYECRNNLSPTYSPRAADIWAMGVILINLIYHINPWTDTAPGQCPSFDDFKQSPREYLIRLPHMTPMLAGFLVDHVFCFLPNHLDDSQRVEAARLSNWSKSLPALIGQGYLARNHGLSLAETSPEVRRPVLRRSSSKPPVPAAKRLFRLPDFDDMLGAIGEEPQQSAAALTQTLAREIGRTSKAAFSSSSPAAVPPKKASYGGARAVVADVIASSDVELPPSRAGGRQTSNWRGTPVPGKSWRDTSPLSSRTHLTNYSNYSGVKSVTSQSSQKDRMNFYQLPPGSPMLR</sequence>
<keyword evidence="2" id="KW-1185">Reference proteome</keyword>
<protein>
    <submittedName>
        <fullName evidence="1">Kinase-like protein</fullName>
    </submittedName>
</protein>
<accession>A0ACB8RNP2</accession>
<evidence type="ECO:0000313" key="1">
    <source>
        <dbReference type="EMBL" id="KAI0045791.1"/>
    </source>
</evidence>
<name>A0ACB8RNP2_9AGAM</name>
<evidence type="ECO:0000313" key="2">
    <source>
        <dbReference type="Proteomes" id="UP000814033"/>
    </source>
</evidence>
<proteinExistence type="predicted"/>
<reference evidence="1" key="1">
    <citation type="submission" date="2021-02" db="EMBL/GenBank/DDBJ databases">
        <authorList>
            <consortium name="DOE Joint Genome Institute"/>
            <person name="Ahrendt S."/>
            <person name="Looney B.P."/>
            <person name="Miyauchi S."/>
            <person name="Morin E."/>
            <person name="Drula E."/>
            <person name="Courty P.E."/>
            <person name="Chicoki N."/>
            <person name="Fauchery L."/>
            <person name="Kohler A."/>
            <person name="Kuo A."/>
            <person name="Labutti K."/>
            <person name="Pangilinan J."/>
            <person name="Lipzen A."/>
            <person name="Riley R."/>
            <person name="Andreopoulos W."/>
            <person name="He G."/>
            <person name="Johnson J."/>
            <person name="Barry K.W."/>
            <person name="Grigoriev I.V."/>
            <person name="Nagy L."/>
            <person name="Hibbett D."/>
            <person name="Henrissat B."/>
            <person name="Matheny P.B."/>
            <person name="Labbe J."/>
            <person name="Martin F."/>
        </authorList>
    </citation>
    <scope>NUCLEOTIDE SEQUENCE</scope>
    <source>
        <strain evidence="1">FP105234-sp</strain>
    </source>
</reference>
<organism evidence="1 2">
    <name type="scientific">Auriscalpium vulgare</name>
    <dbReference type="NCBI Taxonomy" id="40419"/>
    <lineage>
        <taxon>Eukaryota</taxon>
        <taxon>Fungi</taxon>
        <taxon>Dikarya</taxon>
        <taxon>Basidiomycota</taxon>
        <taxon>Agaricomycotina</taxon>
        <taxon>Agaricomycetes</taxon>
        <taxon>Russulales</taxon>
        <taxon>Auriscalpiaceae</taxon>
        <taxon>Auriscalpium</taxon>
    </lineage>
</organism>